<name>A0A7R9Y925_9STRA</name>
<protein>
    <submittedName>
        <fullName evidence="2">Uncharacterized protein</fullName>
    </submittedName>
</protein>
<feature type="region of interest" description="Disordered" evidence="1">
    <location>
        <begin position="105"/>
        <end position="140"/>
    </location>
</feature>
<proteinExistence type="predicted"/>
<evidence type="ECO:0000313" key="2">
    <source>
        <dbReference type="EMBL" id="CAD8250779.1"/>
    </source>
</evidence>
<feature type="compositionally biased region" description="Basic and acidic residues" evidence="1">
    <location>
        <begin position="121"/>
        <end position="131"/>
    </location>
</feature>
<evidence type="ECO:0000256" key="1">
    <source>
        <dbReference type="SAM" id="MobiDB-lite"/>
    </source>
</evidence>
<reference evidence="2" key="1">
    <citation type="submission" date="2021-01" db="EMBL/GenBank/DDBJ databases">
        <authorList>
            <person name="Corre E."/>
            <person name="Pelletier E."/>
            <person name="Niang G."/>
            <person name="Scheremetjew M."/>
            <person name="Finn R."/>
            <person name="Kale V."/>
            <person name="Holt S."/>
            <person name="Cochrane G."/>
            <person name="Meng A."/>
            <person name="Brown T."/>
            <person name="Cohen L."/>
        </authorList>
    </citation>
    <scope>NUCLEOTIDE SEQUENCE</scope>
    <source>
        <strain evidence="2">CCMP2078</strain>
    </source>
</reference>
<gene>
    <name evidence="2" type="ORF">PPYR1160_LOCUS269</name>
</gene>
<feature type="region of interest" description="Disordered" evidence="1">
    <location>
        <begin position="1"/>
        <end position="21"/>
    </location>
</feature>
<dbReference type="AlphaFoldDB" id="A0A7R9Y925"/>
<organism evidence="2">
    <name type="scientific">Pinguiococcus pyrenoidosus</name>
    <dbReference type="NCBI Taxonomy" id="172671"/>
    <lineage>
        <taxon>Eukaryota</taxon>
        <taxon>Sar</taxon>
        <taxon>Stramenopiles</taxon>
        <taxon>Ochrophyta</taxon>
        <taxon>Pinguiophyceae</taxon>
        <taxon>Pinguiochrysidales</taxon>
        <taxon>Pinguiochrysidaceae</taxon>
        <taxon>Pinguiococcus</taxon>
    </lineage>
</organism>
<sequence>MQRDETRHASSMRSLSAPDAADVRRCISPQDLHASSRHSGVFEAIGQGKLRADMYADGLHEASLGKSGRSIRDLGERRHASLDDLRKEHALSLAVQSMEMELCSRREELSRHSEGQGAVTSRDRPYQDRGQPRGNVHPHLQSTFDMHRASLSESGVEQSSPSMSAMLTCVEQEVAKLRQIEGDIELFALGREKAAGNENERAVWTHRIRSLNDEAKALRSRIQDRMIAANANRLSRGSGIVVGSPPATNVMPGGHHAMAIAQRGPFFMASSMLGRSHPLKRSSLSPMSFPHSFGDTEMGMSAEYSGRRF</sequence>
<accession>A0A7R9Y925</accession>
<feature type="compositionally biased region" description="Basic and acidic residues" evidence="1">
    <location>
        <begin position="105"/>
        <end position="114"/>
    </location>
</feature>
<dbReference type="EMBL" id="HBEA01000333">
    <property type="protein sequence ID" value="CAD8250779.1"/>
    <property type="molecule type" value="Transcribed_RNA"/>
</dbReference>